<evidence type="ECO:0000313" key="2">
    <source>
        <dbReference type="Proteomes" id="UP000789901"/>
    </source>
</evidence>
<accession>A0ABN7VEQ0</accession>
<keyword evidence="2" id="KW-1185">Reference proteome</keyword>
<comment type="caution">
    <text evidence="1">The sequence shown here is derived from an EMBL/GenBank/DDBJ whole genome shotgun (WGS) entry which is preliminary data.</text>
</comment>
<dbReference type="EMBL" id="CAJVQB010012730">
    <property type="protein sequence ID" value="CAG8757611.1"/>
    <property type="molecule type" value="Genomic_DNA"/>
</dbReference>
<name>A0ABN7VEQ0_GIGMA</name>
<dbReference type="Proteomes" id="UP000789901">
    <property type="component" value="Unassembled WGS sequence"/>
</dbReference>
<sequence length="57" mass="6532">KIQAQNSTKTQSPATNIQSSNITKEILLLTQFKNNTIVHSDFTAEEIKKYMQKFLFA</sequence>
<proteinExistence type="predicted"/>
<gene>
    <name evidence="1" type="ORF">GMARGA_LOCUS17090</name>
</gene>
<protein>
    <submittedName>
        <fullName evidence="1">35869_t:CDS:1</fullName>
    </submittedName>
</protein>
<feature type="non-terminal residue" evidence="1">
    <location>
        <position position="1"/>
    </location>
</feature>
<reference evidence="1 2" key="1">
    <citation type="submission" date="2021-06" db="EMBL/GenBank/DDBJ databases">
        <authorList>
            <person name="Kallberg Y."/>
            <person name="Tangrot J."/>
            <person name="Rosling A."/>
        </authorList>
    </citation>
    <scope>NUCLEOTIDE SEQUENCE [LARGE SCALE GENOMIC DNA]</scope>
    <source>
        <strain evidence="1 2">120-4 pot B 10/14</strain>
    </source>
</reference>
<evidence type="ECO:0000313" key="1">
    <source>
        <dbReference type="EMBL" id="CAG8757611.1"/>
    </source>
</evidence>
<organism evidence="1 2">
    <name type="scientific">Gigaspora margarita</name>
    <dbReference type="NCBI Taxonomy" id="4874"/>
    <lineage>
        <taxon>Eukaryota</taxon>
        <taxon>Fungi</taxon>
        <taxon>Fungi incertae sedis</taxon>
        <taxon>Mucoromycota</taxon>
        <taxon>Glomeromycotina</taxon>
        <taxon>Glomeromycetes</taxon>
        <taxon>Diversisporales</taxon>
        <taxon>Gigasporaceae</taxon>
        <taxon>Gigaspora</taxon>
    </lineage>
</organism>